<dbReference type="RefSeq" id="WP_085681276.1">
    <property type="nucleotide sequence ID" value="NZ_CP020931.1"/>
</dbReference>
<sequence length="69" mass="7726">MKRLLAMLFTLILLPGVALAAPESGFWEACNSMMSGMGWMMLPMMIMPLLLITLLVLGILALIKYLRNR</sequence>
<dbReference type="GeneID" id="77256698"/>
<keyword evidence="1" id="KW-1133">Transmembrane helix</keyword>
<feature type="chain" id="PRO_5012642216" evidence="2">
    <location>
        <begin position="21"/>
        <end position="69"/>
    </location>
</feature>
<reference evidence="3 4" key="1">
    <citation type="submission" date="2017-04" db="EMBL/GenBank/DDBJ databases">
        <title>Genome Sequence of Marinobacter salarius strain SMR5 Isolated from a culture of the Diatom Skeletonema marinoi.</title>
        <authorList>
            <person name="Topel M."/>
            <person name="Pinder M.I.M."/>
            <person name="Johansson O.N."/>
            <person name="Kourtchenko O."/>
            <person name="Godhe A."/>
            <person name="Clarke A.K."/>
        </authorList>
    </citation>
    <scope>NUCLEOTIDE SEQUENCE [LARGE SCALE GENOMIC DNA]</scope>
    <source>
        <strain evidence="3 4">SMR5</strain>
    </source>
</reference>
<keyword evidence="1" id="KW-0812">Transmembrane</keyword>
<feature type="transmembrane region" description="Helical" evidence="1">
    <location>
        <begin position="44"/>
        <end position="63"/>
    </location>
</feature>
<proteinExistence type="predicted"/>
<evidence type="ECO:0000256" key="1">
    <source>
        <dbReference type="SAM" id="Phobius"/>
    </source>
</evidence>
<protein>
    <submittedName>
        <fullName evidence="3">Uncharacterized protein</fullName>
    </submittedName>
</protein>
<name>A0A1W6KBJ2_9GAMM</name>
<organism evidence="3 4">
    <name type="scientific">Marinobacter salarius</name>
    <dbReference type="NCBI Taxonomy" id="1420917"/>
    <lineage>
        <taxon>Bacteria</taxon>
        <taxon>Pseudomonadati</taxon>
        <taxon>Pseudomonadota</taxon>
        <taxon>Gammaproteobacteria</taxon>
        <taxon>Pseudomonadales</taxon>
        <taxon>Marinobacteraceae</taxon>
        <taxon>Marinobacter</taxon>
    </lineage>
</organism>
<dbReference type="EMBL" id="CP020931">
    <property type="protein sequence ID" value="ARM84815.1"/>
    <property type="molecule type" value="Genomic_DNA"/>
</dbReference>
<feature type="signal peptide" evidence="2">
    <location>
        <begin position="1"/>
        <end position="20"/>
    </location>
</feature>
<evidence type="ECO:0000313" key="3">
    <source>
        <dbReference type="EMBL" id="ARM84815.1"/>
    </source>
</evidence>
<keyword evidence="2" id="KW-0732">Signal</keyword>
<gene>
    <name evidence="3" type="ORF">MARSALSMR5_02764</name>
</gene>
<evidence type="ECO:0000313" key="4">
    <source>
        <dbReference type="Proteomes" id="UP000193100"/>
    </source>
</evidence>
<dbReference type="AlphaFoldDB" id="A0A1W6KBJ2"/>
<accession>A0A1W6KBJ2</accession>
<evidence type="ECO:0000256" key="2">
    <source>
        <dbReference type="SAM" id="SignalP"/>
    </source>
</evidence>
<dbReference type="Proteomes" id="UP000193100">
    <property type="component" value="Chromosome"/>
</dbReference>
<keyword evidence="1" id="KW-0472">Membrane</keyword>